<dbReference type="AlphaFoldDB" id="A0A1B3XW58"/>
<proteinExistence type="predicted"/>
<dbReference type="EMBL" id="CP017081">
    <property type="protein sequence ID" value="AOH57454.1"/>
    <property type="molecule type" value="Genomic_DNA"/>
</dbReference>
<gene>
    <name evidence="1" type="ORF">ABE28_024205</name>
</gene>
<organism evidence="1 2">
    <name type="scientific">Peribacillus muralis</name>
    <dbReference type="NCBI Taxonomy" id="264697"/>
    <lineage>
        <taxon>Bacteria</taxon>
        <taxon>Bacillati</taxon>
        <taxon>Bacillota</taxon>
        <taxon>Bacilli</taxon>
        <taxon>Bacillales</taxon>
        <taxon>Bacillaceae</taxon>
        <taxon>Peribacillus</taxon>
    </lineage>
</organism>
<dbReference type="OrthoDB" id="80999at2"/>
<dbReference type="KEGG" id="bmur:ABE28_024205"/>
<dbReference type="RefSeq" id="WP_064465394.1">
    <property type="nucleotide sequence ID" value="NZ_CP017081.1"/>
</dbReference>
<dbReference type="Proteomes" id="UP000077926">
    <property type="component" value="Plasmid pG25-68"/>
</dbReference>
<reference evidence="1 2" key="1">
    <citation type="submission" date="2016-08" db="EMBL/GenBank/DDBJ databases">
        <title>Complete genome sequence of Bacillus muralis G25-68, a strain with toxicity to nematodes.</title>
        <authorList>
            <person name="Zheng Z."/>
        </authorList>
    </citation>
    <scope>NUCLEOTIDE SEQUENCE [LARGE SCALE GENOMIC DNA]</scope>
    <source>
        <strain evidence="1 2">G25-68</strain>
        <plasmid evidence="2">pg25-68</plasmid>
    </source>
</reference>
<keyword evidence="1" id="KW-0614">Plasmid</keyword>
<evidence type="ECO:0000313" key="1">
    <source>
        <dbReference type="EMBL" id="AOH57454.1"/>
    </source>
</evidence>
<name>A0A1B3XW58_9BACI</name>
<accession>A0A1B3XW58</accession>
<dbReference type="InterPro" id="IPR020323">
    <property type="entry name" value="DUF2716"/>
</dbReference>
<geneLocation type="plasmid" evidence="2">
    <name>pg25-68</name>
</geneLocation>
<sequence length="167" mass="20500">MKNWIELSTIEYKEVWDRIYDEFTFEPSILNFPSFKVPNPFITYEVSPYLNWSGDSDIYDEIYNDLEEKSLLVFQELTQKNEYMYALDWQHSGYWINPRMQFPKSEFNEWTVPIFPNGDYYFFIHKNFEWGLLGHPWEETITIFGKELLKCFERHQPRMFQKILRQG</sequence>
<evidence type="ECO:0000313" key="2">
    <source>
        <dbReference type="Proteomes" id="UP000077926"/>
    </source>
</evidence>
<protein>
    <submittedName>
        <fullName evidence="1">Sugar epimerase</fullName>
    </submittedName>
</protein>
<dbReference type="Pfam" id="PF10898">
    <property type="entry name" value="DUF2716"/>
    <property type="match status" value="1"/>
</dbReference>
<keyword evidence="2" id="KW-1185">Reference proteome</keyword>